<sequence>MNNGISNIKDVKIESFLTTENFLIKKTAYKRSDLNKNKL</sequence>
<evidence type="ECO:0000313" key="2">
    <source>
        <dbReference type="Proteomes" id="UP000005341"/>
    </source>
</evidence>
<organism evidence="1 2">
    <name type="scientific">Actinobacillus pleuropneumoniae serovar 6 str. Femo</name>
    <dbReference type="NCBI Taxonomy" id="754256"/>
    <lineage>
        <taxon>Bacteria</taxon>
        <taxon>Pseudomonadati</taxon>
        <taxon>Pseudomonadota</taxon>
        <taxon>Gammaproteobacteria</taxon>
        <taxon>Pasteurellales</taxon>
        <taxon>Pasteurellaceae</taxon>
        <taxon>Actinobacillus</taxon>
    </lineage>
</organism>
<name>A0A828PNF6_ACTPL</name>
<evidence type="ECO:0000313" key="1">
    <source>
        <dbReference type="EMBL" id="EFM92673.1"/>
    </source>
</evidence>
<dbReference type="Proteomes" id="UP000005341">
    <property type="component" value="Unassembled WGS sequence"/>
</dbReference>
<protein>
    <submittedName>
        <fullName evidence="1">Uncharacterized protein</fullName>
    </submittedName>
</protein>
<proteinExistence type="predicted"/>
<accession>A0A828PNF6</accession>
<gene>
    <name evidence="1" type="ORF">appser6_4890</name>
</gene>
<comment type="caution">
    <text evidence="1">The sequence shown here is derived from an EMBL/GenBank/DDBJ whole genome shotgun (WGS) entry which is preliminary data.</text>
</comment>
<dbReference type="EMBL" id="ADOG01000007">
    <property type="protein sequence ID" value="EFM92673.1"/>
    <property type="molecule type" value="Genomic_DNA"/>
</dbReference>
<dbReference type="AlphaFoldDB" id="A0A828PNF6"/>
<reference evidence="1 2" key="1">
    <citation type="journal article" date="2010" name="J. Bacteriol.">
        <title>Comparative genomic characterization of Actinobacillus pleuropneumoniae.</title>
        <authorList>
            <person name="Xu Z."/>
            <person name="Chen X."/>
            <person name="Li L."/>
            <person name="Li T."/>
            <person name="Wang S."/>
            <person name="Chen H."/>
            <person name="Zhou R."/>
        </authorList>
    </citation>
    <scope>NUCLEOTIDE SEQUENCE [LARGE SCALE GENOMIC DNA]</scope>
    <source>
        <strain evidence="1 2">Femo</strain>
    </source>
</reference>